<reference evidence="2 3" key="1">
    <citation type="submission" date="2020-02" db="EMBL/GenBank/DDBJ databases">
        <title>Draft genome sequence of Haematococcus lacustris strain NIES-144.</title>
        <authorList>
            <person name="Morimoto D."/>
            <person name="Nakagawa S."/>
            <person name="Yoshida T."/>
            <person name="Sawayama S."/>
        </authorList>
    </citation>
    <scope>NUCLEOTIDE SEQUENCE [LARGE SCALE GENOMIC DNA]</scope>
    <source>
        <strain evidence="2 3">NIES-144</strain>
    </source>
</reference>
<comment type="caution">
    <text evidence="2">The sequence shown here is derived from an EMBL/GenBank/DDBJ whole genome shotgun (WGS) entry which is preliminary data.</text>
</comment>
<sequence length="102" mass="10699">MQAPGRSFLEWGRVRSLVRSQPCILTAQQHCNRAAELHTAAAPLVTPGSASGCSLVAAGAGCCRSFLLSLLPPMVVARAGRGRGGEREQATSKGVDGRAWRL</sequence>
<evidence type="ECO:0000256" key="1">
    <source>
        <dbReference type="SAM" id="MobiDB-lite"/>
    </source>
</evidence>
<dbReference type="Proteomes" id="UP000485058">
    <property type="component" value="Unassembled WGS sequence"/>
</dbReference>
<name>A0A699YW45_HAELA</name>
<protein>
    <submittedName>
        <fullName evidence="2">Uncharacterized protein</fullName>
    </submittedName>
</protein>
<gene>
    <name evidence="2" type="ORF">HaLaN_09738</name>
</gene>
<dbReference type="AlphaFoldDB" id="A0A699YW45"/>
<feature type="region of interest" description="Disordered" evidence="1">
    <location>
        <begin position="79"/>
        <end position="102"/>
    </location>
</feature>
<accession>A0A699YW45</accession>
<feature type="compositionally biased region" description="Basic and acidic residues" evidence="1">
    <location>
        <begin position="83"/>
        <end position="102"/>
    </location>
</feature>
<organism evidence="2 3">
    <name type="scientific">Haematococcus lacustris</name>
    <name type="common">Green alga</name>
    <name type="synonym">Haematococcus pluvialis</name>
    <dbReference type="NCBI Taxonomy" id="44745"/>
    <lineage>
        <taxon>Eukaryota</taxon>
        <taxon>Viridiplantae</taxon>
        <taxon>Chlorophyta</taxon>
        <taxon>core chlorophytes</taxon>
        <taxon>Chlorophyceae</taxon>
        <taxon>CS clade</taxon>
        <taxon>Chlamydomonadales</taxon>
        <taxon>Haematococcaceae</taxon>
        <taxon>Haematococcus</taxon>
    </lineage>
</organism>
<dbReference type="EMBL" id="BLLF01000653">
    <property type="protein sequence ID" value="GFH13791.1"/>
    <property type="molecule type" value="Genomic_DNA"/>
</dbReference>
<evidence type="ECO:0000313" key="2">
    <source>
        <dbReference type="EMBL" id="GFH13791.1"/>
    </source>
</evidence>
<keyword evidence="3" id="KW-1185">Reference proteome</keyword>
<proteinExistence type="predicted"/>
<evidence type="ECO:0000313" key="3">
    <source>
        <dbReference type="Proteomes" id="UP000485058"/>
    </source>
</evidence>